<proteinExistence type="predicted"/>
<dbReference type="PANTHER" id="PTHR47372:SF11">
    <property type="entry name" value="RE19971P"/>
    <property type="match status" value="1"/>
</dbReference>
<reference evidence="3" key="1">
    <citation type="journal article" date="2019" name="Int. J. Syst. Evol. Microbiol.">
        <title>The Global Catalogue of Microorganisms (GCM) 10K type strain sequencing project: providing services to taxonomists for standard genome sequencing and annotation.</title>
        <authorList>
            <consortium name="The Broad Institute Genomics Platform"/>
            <consortium name="The Broad Institute Genome Sequencing Center for Infectious Disease"/>
            <person name="Wu L."/>
            <person name="Ma J."/>
        </authorList>
    </citation>
    <scope>NUCLEOTIDE SEQUENCE [LARGE SCALE GENOMIC DNA]</scope>
    <source>
        <strain evidence="3">CGMCC 4.7275</strain>
    </source>
</reference>
<gene>
    <name evidence="2" type="ORF">GCM10011583_35420</name>
</gene>
<keyword evidence="3" id="KW-1185">Reference proteome</keyword>
<evidence type="ECO:0000313" key="3">
    <source>
        <dbReference type="Proteomes" id="UP000660265"/>
    </source>
</evidence>
<comment type="caution">
    <text evidence="2">The sequence shown here is derived from an EMBL/GenBank/DDBJ whole genome shotgun (WGS) entry which is preliminary data.</text>
</comment>
<sequence length="331" mass="34093">MTQSDDNRDEYDEDETEVVTAEPAGYADDDEVGEKEPDVFLDVPVLNIDEIQLDVHDLRAHVSLQAEVLDLLKLNVGADVALGSVELDIKGVEAQAQLKVRLHNVATIVNRVLTTIDRNPEILDQLGKGLGKAVEDVGSGAGRAAGEIGRGAGDAAESVGQGAGDAVRDVGHGAGEAVEDVGEGAGEAVEDVGEGAGEAVEDVGEGAGEAVEDVGEGAGETAQDVGKGAKGAAENLGESAGEAAEDAGKDISGSASNVAGDVGREAADETAETADTAQKQTRESEDGDVARRRTPAAKNPRKPVKSPEGRGGDARQRRSDRAARRRDTYNR</sequence>
<name>A0ABQ2E8E4_9ACTN</name>
<accession>A0ABQ2E8E4</accession>
<evidence type="ECO:0008006" key="4">
    <source>
        <dbReference type="Google" id="ProtNLM"/>
    </source>
</evidence>
<organism evidence="2 3">
    <name type="scientific">Streptomyces camponoticapitis</name>
    <dbReference type="NCBI Taxonomy" id="1616125"/>
    <lineage>
        <taxon>Bacteria</taxon>
        <taxon>Bacillati</taxon>
        <taxon>Actinomycetota</taxon>
        <taxon>Actinomycetes</taxon>
        <taxon>Kitasatosporales</taxon>
        <taxon>Streptomycetaceae</taxon>
        <taxon>Streptomyces</taxon>
    </lineage>
</organism>
<feature type="compositionally biased region" description="Basic residues" evidence="1">
    <location>
        <begin position="292"/>
        <end position="304"/>
    </location>
</feature>
<dbReference type="RefSeq" id="WP_229700934.1">
    <property type="nucleotide sequence ID" value="NZ_BMMV01000010.1"/>
</dbReference>
<feature type="compositionally biased region" description="Basic and acidic residues" evidence="1">
    <location>
        <begin position="280"/>
        <end position="291"/>
    </location>
</feature>
<dbReference type="Proteomes" id="UP000660265">
    <property type="component" value="Unassembled WGS sequence"/>
</dbReference>
<dbReference type="PANTHER" id="PTHR47372">
    <property type="entry name" value="DAUER UP-REGULATED-RELATED"/>
    <property type="match status" value="1"/>
</dbReference>
<dbReference type="EMBL" id="BMMV01000010">
    <property type="protein sequence ID" value="GGK00851.1"/>
    <property type="molecule type" value="Genomic_DNA"/>
</dbReference>
<dbReference type="Gene3D" id="1.20.120.20">
    <property type="entry name" value="Apolipoprotein"/>
    <property type="match status" value="1"/>
</dbReference>
<protein>
    <recommendedName>
        <fullName evidence="4">Mannose-1-phosphate guanylyltransferase (GDP)</fullName>
    </recommendedName>
</protein>
<evidence type="ECO:0000313" key="2">
    <source>
        <dbReference type="EMBL" id="GGK00851.1"/>
    </source>
</evidence>
<feature type="compositionally biased region" description="Basic and acidic residues" evidence="1">
    <location>
        <begin position="305"/>
        <end position="331"/>
    </location>
</feature>
<evidence type="ECO:0000256" key="1">
    <source>
        <dbReference type="SAM" id="MobiDB-lite"/>
    </source>
</evidence>
<feature type="compositionally biased region" description="Acidic residues" evidence="1">
    <location>
        <begin position="7"/>
        <end position="17"/>
    </location>
</feature>
<feature type="region of interest" description="Disordered" evidence="1">
    <location>
        <begin position="1"/>
        <end position="33"/>
    </location>
</feature>
<feature type="region of interest" description="Disordered" evidence="1">
    <location>
        <begin position="217"/>
        <end position="331"/>
    </location>
</feature>